<sequence>MDKLKKKQCYSLRKIQMGVGSVLLATVLLTAGTTRADSVIGREGGSGLTETEALKQEAPKKEEKPSSSGHSNSNSGTQATYRLFAKVEGKGAEEIDKDTIKSKDDRDRAEKKVIEDNKEKYPYVDRIEKGNDLVLLFSEYKTNIVLRTVNSDDDKREIQYSFYKKEADLKAHLEEVKKGWADNYDVEQKEEIGEDKVKTVTLIFTKRGLKPQVTPQPEKPQDDKKPSVPSTPEVAPKPGDKPSVPSKPEVAPKPDAKPSVPSKPEVAPKPDAKPSVPSIPEMVPEPEKLEMDKSMKVVPGKPEKATPEAQVPEAQVPQVQVPQPQTPQLPSPKEEVAKAQQQPRAIQSSAPAKSGGKQLPNTGEAASILTLVGSGMLGLLGLAFTKKRKTK</sequence>
<dbReference type="InterPro" id="IPR005877">
    <property type="entry name" value="YSIRK_signal_dom"/>
</dbReference>
<evidence type="ECO:0000256" key="2">
    <source>
        <dbReference type="ARBA" id="ARBA00022525"/>
    </source>
</evidence>
<dbReference type="PROSITE" id="PS50847">
    <property type="entry name" value="GRAM_POS_ANCHORING"/>
    <property type="match status" value="1"/>
</dbReference>
<organism evidence="8 9">
    <name type="scientific">Streptococcus ruminantium</name>
    <dbReference type="NCBI Taxonomy" id="1917441"/>
    <lineage>
        <taxon>Bacteria</taxon>
        <taxon>Bacillati</taxon>
        <taxon>Bacillota</taxon>
        <taxon>Bacilli</taxon>
        <taxon>Lactobacillales</taxon>
        <taxon>Streptococcaceae</taxon>
        <taxon>Streptococcus</taxon>
    </lineage>
</organism>
<keyword evidence="3" id="KW-0732">Signal</keyword>
<reference evidence="8 9" key="1">
    <citation type="submission" date="2023-08" db="EMBL/GenBank/DDBJ databases">
        <title>Streptococcus ruminantium-associated sheep mastitis outbreak detected in Italy is distinct from bovine isolates.</title>
        <authorList>
            <person name="Rosa M.N."/>
            <person name="Vezina B."/>
            <person name="Tola S."/>
        </authorList>
    </citation>
    <scope>NUCLEOTIDE SEQUENCE [LARGE SCALE GENOMIC DNA]</scope>
    <source>
        <strain evidence="8 9">OM6730</strain>
    </source>
</reference>
<feature type="compositionally biased region" description="Polar residues" evidence="5">
    <location>
        <begin position="339"/>
        <end position="351"/>
    </location>
</feature>
<feature type="compositionally biased region" description="Basic and acidic residues" evidence="5">
    <location>
        <begin position="285"/>
        <end position="306"/>
    </location>
</feature>
<feature type="compositionally biased region" description="Basic and acidic residues" evidence="5">
    <location>
        <begin position="52"/>
        <end position="65"/>
    </location>
</feature>
<protein>
    <submittedName>
        <fullName evidence="8">LPXTG cell wall anchor domain-containing protein</fullName>
    </submittedName>
</protein>
<evidence type="ECO:0000313" key="8">
    <source>
        <dbReference type="EMBL" id="MDQ8833995.1"/>
    </source>
</evidence>
<feature type="region of interest" description="Disordered" evidence="5">
    <location>
        <begin position="203"/>
        <end position="361"/>
    </location>
</feature>
<keyword evidence="6" id="KW-1133">Transmembrane helix</keyword>
<keyword evidence="6" id="KW-0472">Membrane</keyword>
<keyword evidence="6" id="KW-0812">Transmembrane</keyword>
<dbReference type="InterPro" id="IPR019931">
    <property type="entry name" value="LPXTG_anchor"/>
</dbReference>
<dbReference type="Proteomes" id="UP001228446">
    <property type="component" value="Unassembled WGS sequence"/>
</dbReference>
<feature type="transmembrane region" description="Helical" evidence="6">
    <location>
        <begin position="365"/>
        <end position="385"/>
    </location>
</feature>
<keyword evidence="1" id="KW-0134">Cell wall</keyword>
<evidence type="ECO:0000256" key="5">
    <source>
        <dbReference type="SAM" id="MobiDB-lite"/>
    </source>
</evidence>
<evidence type="ECO:0000256" key="1">
    <source>
        <dbReference type="ARBA" id="ARBA00022512"/>
    </source>
</evidence>
<feature type="compositionally biased region" description="Low complexity" evidence="5">
    <location>
        <begin position="66"/>
        <end position="76"/>
    </location>
</feature>
<comment type="caution">
    <text evidence="8">The sequence shown here is derived from an EMBL/GenBank/DDBJ whole genome shotgun (WGS) entry which is preliminary data.</text>
</comment>
<dbReference type="Pfam" id="PF00746">
    <property type="entry name" value="Gram_pos_anchor"/>
    <property type="match status" value="1"/>
</dbReference>
<feature type="region of interest" description="Disordered" evidence="5">
    <location>
        <begin position="39"/>
        <end position="80"/>
    </location>
</feature>
<dbReference type="RefSeq" id="WP_308937828.1">
    <property type="nucleotide sequence ID" value="NZ_JAVIBP010000006.1"/>
</dbReference>
<dbReference type="NCBIfam" id="TIGR01167">
    <property type="entry name" value="LPXTG_anchor"/>
    <property type="match status" value="1"/>
</dbReference>
<feature type="compositionally biased region" description="Low complexity" evidence="5">
    <location>
        <begin position="307"/>
        <end position="323"/>
    </location>
</feature>
<keyword evidence="4" id="KW-0572">Peptidoglycan-anchor</keyword>
<evidence type="ECO:0000256" key="4">
    <source>
        <dbReference type="ARBA" id="ARBA00023088"/>
    </source>
</evidence>
<evidence type="ECO:0000259" key="7">
    <source>
        <dbReference type="PROSITE" id="PS50847"/>
    </source>
</evidence>
<accession>A0ABU1B5Z7</accession>
<name>A0ABU1B5Z7_9STRE</name>
<dbReference type="EMBL" id="JAVIBX010000048">
    <property type="protein sequence ID" value="MDQ8833995.1"/>
    <property type="molecule type" value="Genomic_DNA"/>
</dbReference>
<gene>
    <name evidence="8" type="ORF">RFF62_09470</name>
</gene>
<feature type="domain" description="Gram-positive cocci surface proteins LPxTG" evidence="7">
    <location>
        <begin position="359"/>
        <end position="391"/>
    </location>
</feature>
<keyword evidence="2" id="KW-0964">Secreted</keyword>
<keyword evidence="9" id="KW-1185">Reference proteome</keyword>
<evidence type="ECO:0000313" key="9">
    <source>
        <dbReference type="Proteomes" id="UP001228446"/>
    </source>
</evidence>
<evidence type="ECO:0000256" key="3">
    <source>
        <dbReference type="ARBA" id="ARBA00022729"/>
    </source>
</evidence>
<evidence type="ECO:0000256" key="6">
    <source>
        <dbReference type="SAM" id="Phobius"/>
    </source>
</evidence>
<dbReference type="NCBIfam" id="TIGR01168">
    <property type="entry name" value="YSIRK_signal"/>
    <property type="match status" value="1"/>
</dbReference>
<proteinExistence type="predicted"/>